<proteinExistence type="predicted"/>
<keyword evidence="2" id="KW-1185">Reference proteome</keyword>
<dbReference type="EMBL" id="CP000115">
    <property type="protein sequence ID" value="ABA04613.1"/>
    <property type="molecule type" value="Genomic_DNA"/>
</dbReference>
<sequence>MAYLTLFPIGNTMRANLMVYRSMNDIWFHEFRENPEAAMSAMMPGLDRITGGFKVSGQIKIRPADLYVTENHRQAGVVVIGDAFATSCPAAGTGTDKVFTDVERLCNHHIPHWLATEGMDRAKIKMFYDDPVKMECDAWSAAKAWHLRSLSLDNGPT</sequence>
<reference evidence="1 2" key="1">
    <citation type="journal article" date="2006" name="Appl. Environ. Microbiol.">
        <title>Genome sequence of the chemolithoautotrophic nitrite-oxidizing bacterium Nitrobacter winogradskyi Nb-255.</title>
        <authorList>
            <person name="Starkenburg S.R."/>
            <person name="Chain P.S."/>
            <person name="Sayavedra-Soto L.A."/>
            <person name="Hauser L."/>
            <person name="Land M.L."/>
            <person name="Larimer F.W."/>
            <person name="Malfatti S.A."/>
            <person name="Klotz M.G."/>
            <person name="Bottomley P.J."/>
            <person name="Arp D.J."/>
            <person name="Hickey W.J."/>
        </authorList>
    </citation>
    <scope>NUCLEOTIDE SEQUENCE [LARGE SCALE GENOMIC DNA]</scope>
    <source>
        <strain evidence="2">ATCC 25391 / DSM 10237 / CIP 104748 / NCIMB 11846 / Nb-255</strain>
    </source>
</reference>
<protein>
    <recommendedName>
        <fullName evidence="3">FAD-binding domain-containing protein</fullName>
    </recommendedName>
</protein>
<dbReference type="STRING" id="323098.Nwi_1352"/>
<dbReference type="HOGENOM" id="CLU_1676038_0_0_5"/>
<accession>Q3SSX8</accession>
<evidence type="ECO:0008006" key="3">
    <source>
        <dbReference type="Google" id="ProtNLM"/>
    </source>
</evidence>
<dbReference type="eggNOG" id="COG0654">
    <property type="taxonomic scope" value="Bacteria"/>
</dbReference>
<dbReference type="Proteomes" id="UP000002531">
    <property type="component" value="Chromosome"/>
</dbReference>
<dbReference type="KEGG" id="nwi:Nwi_1352"/>
<organism evidence="1 2">
    <name type="scientific">Nitrobacter winogradskyi (strain ATCC 25391 / DSM 10237 / CIP 104748 / NCIMB 11846 / Nb-255)</name>
    <dbReference type="NCBI Taxonomy" id="323098"/>
    <lineage>
        <taxon>Bacteria</taxon>
        <taxon>Pseudomonadati</taxon>
        <taxon>Pseudomonadota</taxon>
        <taxon>Alphaproteobacteria</taxon>
        <taxon>Hyphomicrobiales</taxon>
        <taxon>Nitrobacteraceae</taxon>
        <taxon>Nitrobacter</taxon>
    </lineage>
</organism>
<gene>
    <name evidence="1" type="ordered locus">Nwi_1352</name>
</gene>
<evidence type="ECO:0000313" key="2">
    <source>
        <dbReference type="Proteomes" id="UP000002531"/>
    </source>
</evidence>
<name>Q3SSX8_NITWN</name>
<dbReference type="AlphaFoldDB" id="Q3SSX8"/>
<dbReference type="RefSeq" id="WP_011314631.1">
    <property type="nucleotide sequence ID" value="NC_007406.1"/>
</dbReference>
<evidence type="ECO:0000313" key="1">
    <source>
        <dbReference type="EMBL" id="ABA04613.1"/>
    </source>
</evidence>